<dbReference type="AlphaFoldDB" id="X6MY45"/>
<dbReference type="InterPro" id="IPR016024">
    <property type="entry name" value="ARM-type_fold"/>
</dbReference>
<proteinExistence type="predicted"/>
<dbReference type="SUPFAM" id="SSF48371">
    <property type="entry name" value="ARM repeat"/>
    <property type="match status" value="1"/>
</dbReference>
<dbReference type="Proteomes" id="UP000023152">
    <property type="component" value="Unassembled WGS sequence"/>
</dbReference>
<dbReference type="Gene3D" id="1.25.10.10">
    <property type="entry name" value="Leucine-rich Repeat Variant"/>
    <property type="match status" value="1"/>
</dbReference>
<keyword evidence="2" id="KW-1185">Reference proteome</keyword>
<organism evidence="1 2">
    <name type="scientific">Reticulomyxa filosa</name>
    <dbReference type="NCBI Taxonomy" id="46433"/>
    <lineage>
        <taxon>Eukaryota</taxon>
        <taxon>Sar</taxon>
        <taxon>Rhizaria</taxon>
        <taxon>Retaria</taxon>
        <taxon>Foraminifera</taxon>
        <taxon>Monothalamids</taxon>
        <taxon>Reticulomyxidae</taxon>
        <taxon>Reticulomyxa</taxon>
    </lineage>
</organism>
<accession>X6MY45</accession>
<feature type="non-terminal residue" evidence="1">
    <location>
        <position position="1"/>
    </location>
</feature>
<feature type="non-terminal residue" evidence="1">
    <location>
        <position position="285"/>
    </location>
</feature>
<comment type="caution">
    <text evidence="1">The sequence shown here is derived from an EMBL/GenBank/DDBJ whole genome shotgun (WGS) entry which is preliminary data.</text>
</comment>
<name>X6MY45_RETFI</name>
<dbReference type="EMBL" id="ASPP01014736">
    <property type="protein sequence ID" value="ETO18556.1"/>
    <property type="molecule type" value="Genomic_DNA"/>
</dbReference>
<evidence type="ECO:0000313" key="1">
    <source>
        <dbReference type="EMBL" id="ETO18556.1"/>
    </source>
</evidence>
<gene>
    <name evidence="1" type="ORF">RFI_18709</name>
</gene>
<protein>
    <submittedName>
        <fullName evidence="1">Uncharacterized protein</fullName>
    </submittedName>
</protein>
<dbReference type="InterPro" id="IPR011989">
    <property type="entry name" value="ARM-like"/>
</dbReference>
<sequence length="285" mass="31711">SEVVNAALGTLINLCALSANAISFIEEGGVEHLHTLLLNSDLSPQSKLEATKILSNIANLPDAAPALSESEHLVPVIITVLNSSTPSSSVHIQVLKLINTLAIRLTKPAQKLDFLRALAQEDLLEIVSKQLEHDENRCEKKQIGECFKEFAAMLSFVVQAGDEQLKEDVHWHGPLLLCLNNNNNTYTDKHESFFFFLDLLGIDLQSGLIEEGIVYCLFESEWYMTPGLDDTALRLGCGTMVKLLAEYGNHIENWDIKDTQPHIQKFVNWVGRNKPQINNLAQALN</sequence>
<evidence type="ECO:0000313" key="2">
    <source>
        <dbReference type="Proteomes" id="UP000023152"/>
    </source>
</evidence>
<reference evidence="1 2" key="1">
    <citation type="journal article" date="2013" name="Curr. Biol.">
        <title>The Genome of the Foraminiferan Reticulomyxa filosa.</title>
        <authorList>
            <person name="Glockner G."/>
            <person name="Hulsmann N."/>
            <person name="Schleicher M."/>
            <person name="Noegel A.A."/>
            <person name="Eichinger L."/>
            <person name="Gallinger C."/>
            <person name="Pawlowski J."/>
            <person name="Sierra R."/>
            <person name="Euteneuer U."/>
            <person name="Pillet L."/>
            <person name="Moustafa A."/>
            <person name="Platzer M."/>
            <person name="Groth M."/>
            <person name="Szafranski K."/>
            <person name="Schliwa M."/>
        </authorList>
    </citation>
    <scope>NUCLEOTIDE SEQUENCE [LARGE SCALE GENOMIC DNA]</scope>
</reference>